<dbReference type="InterPro" id="IPR019925">
    <property type="entry name" value="DNA_repair_protein_predicted"/>
</dbReference>
<dbReference type="Gene3D" id="3.90.320.10">
    <property type="match status" value="1"/>
</dbReference>
<dbReference type="InterPro" id="IPR027417">
    <property type="entry name" value="P-loop_NTPase"/>
</dbReference>
<dbReference type="AlphaFoldDB" id="A0AAU7DGP2"/>
<proteinExistence type="predicted"/>
<organism evidence="2">
    <name type="scientific">Telmatobacter sp. DSM 110680</name>
    <dbReference type="NCBI Taxonomy" id="3036704"/>
    <lineage>
        <taxon>Bacteria</taxon>
        <taxon>Pseudomonadati</taxon>
        <taxon>Acidobacteriota</taxon>
        <taxon>Terriglobia</taxon>
        <taxon>Terriglobales</taxon>
        <taxon>Acidobacteriaceae</taxon>
        <taxon>Telmatobacter</taxon>
    </lineage>
</organism>
<dbReference type="Pfam" id="PF12705">
    <property type="entry name" value="PDDEXK_1"/>
    <property type="match status" value="1"/>
</dbReference>
<dbReference type="InterPro" id="IPR038726">
    <property type="entry name" value="PDDEXK_AddAB-type"/>
</dbReference>
<reference evidence="2" key="1">
    <citation type="submission" date="2023-03" db="EMBL/GenBank/DDBJ databases">
        <title>Edaphobacter sp.</title>
        <authorList>
            <person name="Huber K.J."/>
            <person name="Papendorf J."/>
            <person name="Pilke C."/>
            <person name="Bunk B."/>
            <person name="Sproeer C."/>
            <person name="Pester M."/>
        </authorList>
    </citation>
    <scope>NUCLEOTIDE SEQUENCE</scope>
    <source>
        <strain evidence="2">DSM 110680</strain>
    </source>
</reference>
<protein>
    <submittedName>
        <fullName evidence="2">PD-(D/E)XK nuclease family protein</fullName>
    </submittedName>
</protein>
<dbReference type="SUPFAM" id="SSF52540">
    <property type="entry name" value="P-loop containing nucleoside triphosphate hydrolases"/>
    <property type="match status" value="1"/>
</dbReference>
<dbReference type="EMBL" id="CP121196">
    <property type="protein sequence ID" value="XBH16494.1"/>
    <property type="molecule type" value="Genomic_DNA"/>
</dbReference>
<name>A0AAU7DGP2_9BACT</name>
<evidence type="ECO:0000259" key="1">
    <source>
        <dbReference type="Pfam" id="PF12705"/>
    </source>
</evidence>
<dbReference type="RefSeq" id="WP_348261723.1">
    <property type="nucleotide sequence ID" value="NZ_CP121196.1"/>
</dbReference>
<gene>
    <name evidence="2" type="ORF">P8935_18210</name>
</gene>
<evidence type="ECO:0000313" key="2">
    <source>
        <dbReference type="EMBL" id="XBH16494.1"/>
    </source>
</evidence>
<dbReference type="NCBIfam" id="TIGR03623">
    <property type="entry name" value="probable DNA repair protein"/>
    <property type="match status" value="1"/>
</dbReference>
<dbReference type="InterPro" id="IPR011604">
    <property type="entry name" value="PDDEXK-like_dom_sf"/>
</dbReference>
<accession>A0AAU7DGP2</accession>
<sequence length="900" mass="100978">MGTQLGAELDAWLREGGVMVASSDRAARALQADFHRRRRVEGLSTWPMPNIVDWKTFVRTAWEERNLDGRILLNSAQEQSIWAQIIHSDKHLPTMLPASVRRLASMAMEAHDLLCSYAPQFLRKSSRVSWDQDAGEFGKWLASFDDHCAKNSLISPSRLPLELIAQLMDDSSGRSPLCIAGFDRLVLTQRRLFDAWGPWKQFTLQDTTAHPSFYSVRDGRTELESCAWWCREQLASNPHKRLLVVTQDLSQRRGEIERAFLRFKDGDARQPFEFSLGIALTSVPLARSALLLLRWLGDALDENEIDWLLASGLAATPDESADLQDYMRRLRSRDLQRMQWSLEAFLNQTRSGLSLPLQWTQRTLTAQRSLKQSGNLQNPIDWADTVPHLLETIGWPAEKSQSSVAFQAQRRWQQALDTAGSLGFDGRRIDWCEFLSELQRAADESLFAPQSIDAPIQIAGPAESAGLTADAIWFLGADDDSWPGSSAMHPFLPLHVQRDSAMPHSSPQLDWQFSSAITQRLLASAAEVHFSCGLQSEEVETSPSRLIAQIAGKPQALPAWMAPPPFDPPIAKPFPDSSRVTFSQHRLHGGASALSAQSQCPFKAFTTARLDAKSWDAAEFGLTAKQRGQLLHDVLHSVWSGPPRGIRTHSDLIAQADLVSFVRNHVRNALRKKVPDAVRERMPAPYLDLEETRLVRLVTEWLKFESTRVPFTVEETEAVRTVTIAGLEMNLRLDRVDRLIDDSPLVIDYKTGTVDPRSWEPPRPDDLQLPLYKVLGLEPMQPSLFDSYGGPASGGLVFAKVRPGDTCFAGRVADAVKTIDPSLTGKSTLVKRKLTGLDESNWKEYIIRMAKDFIDGHAEADPRDYPKTCERCGLQSVCRIQEPENRARLQGEMKEDDDEG</sequence>
<feature type="domain" description="PD-(D/E)XK endonuclease-like" evidence="1">
    <location>
        <begin position="591"/>
        <end position="879"/>
    </location>
</feature>